<dbReference type="PANTHER" id="PTHR42734">
    <property type="entry name" value="METAL TRANSPORT SYSTEM ATP-BINDING PROTEIN TM_0124-RELATED"/>
    <property type="match status" value="1"/>
</dbReference>
<name>A0A1W1HB07_9BACT</name>
<dbReference type="CDD" id="cd03225">
    <property type="entry name" value="ABC_cobalt_CbiO_domain1"/>
    <property type="match status" value="1"/>
</dbReference>
<proteinExistence type="inferred from homology"/>
<organism evidence="6 7">
    <name type="scientific">Desulfamplus magnetovallimortis</name>
    <dbReference type="NCBI Taxonomy" id="1246637"/>
    <lineage>
        <taxon>Bacteria</taxon>
        <taxon>Pseudomonadati</taxon>
        <taxon>Thermodesulfobacteriota</taxon>
        <taxon>Desulfobacteria</taxon>
        <taxon>Desulfobacterales</taxon>
        <taxon>Desulfobacteraceae</taxon>
        <taxon>Desulfamplus</taxon>
    </lineage>
</organism>
<keyword evidence="7" id="KW-1185">Reference proteome</keyword>
<dbReference type="PROSITE" id="PS50893">
    <property type="entry name" value="ABC_TRANSPORTER_2"/>
    <property type="match status" value="1"/>
</dbReference>
<dbReference type="SUPFAM" id="SSF52540">
    <property type="entry name" value="P-loop containing nucleoside triphosphate hydrolases"/>
    <property type="match status" value="1"/>
</dbReference>
<dbReference type="InterPro" id="IPR003439">
    <property type="entry name" value="ABC_transporter-like_ATP-bd"/>
</dbReference>
<keyword evidence="4" id="KW-0067">ATP-binding</keyword>
<gene>
    <name evidence="6" type="ORF">MTBBW1_1880012</name>
</gene>
<dbReference type="EMBL" id="FWEV01000099">
    <property type="protein sequence ID" value="SLM29575.1"/>
    <property type="molecule type" value="Genomic_DNA"/>
</dbReference>
<evidence type="ECO:0000256" key="3">
    <source>
        <dbReference type="ARBA" id="ARBA00022741"/>
    </source>
</evidence>
<feature type="domain" description="ABC transporter" evidence="5">
    <location>
        <begin position="9"/>
        <end position="241"/>
    </location>
</feature>
<dbReference type="GO" id="GO:0055085">
    <property type="term" value="P:transmembrane transport"/>
    <property type="evidence" value="ECO:0007669"/>
    <property type="project" value="InterPro"/>
</dbReference>
<dbReference type="RefSeq" id="WP_080806626.1">
    <property type="nucleotide sequence ID" value="NZ_LT828554.1"/>
</dbReference>
<evidence type="ECO:0000256" key="4">
    <source>
        <dbReference type="ARBA" id="ARBA00022840"/>
    </source>
</evidence>
<reference evidence="6 7" key="1">
    <citation type="submission" date="2017-03" db="EMBL/GenBank/DDBJ databases">
        <authorList>
            <person name="Afonso C.L."/>
            <person name="Miller P.J."/>
            <person name="Scott M.A."/>
            <person name="Spackman E."/>
            <person name="Goraichik I."/>
            <person name="Dimitrov K.M."/>
            <person name="Suarez D.L."/>
            <person name="Swayne D.E."/>
        </authorList>
    </citation>
    <scope>NUCLEOTIDE SEQUENCE [LARGE SCALE GENOMIC DNA]</scope>
    <source>
        <strain evidence="6">PRJEB14757</strain>
    </source>
</reference>
<dbReference type="GO" id="GO:0016887">
    <property type="term" value="F:ATP hydrolysis activity"/>
    <property type="evidence" value="ECO:0007669"/>
    <property type="project" value="InterPro"/>
</dbReference>
<dbReference type="Gene3D" id="3.40.50.300">
    <property type="entry name" value="P-loop containing nucleotide triphosphate hydrolases"/>
    <property type="match status" value="1"/>
</dbReference>
<dbReference type="OrthoDB" id="9809450at2"/>
<dbReference type="STRING" id="1246637.MTBBW1_1880012"/>
<evidence type="ECO:0000256" key="2">
    <source>
        <dbReference type="ARBA" id="ARBA00022448"/>
    </source>
</evidence>
<dbReference type="GO" id="GO:0005524">
    <property type="term" value="F:ATP binding"/>
    <property type="evidence" value="ECO:0007669"/>
    <property type="project" value="UniProtKB-KW"/>
</dbReference>
<protein>
    <submittedName>
        <fullName evidence="6">HTH-type transcriptional regulator</fullName>
    </submittedName>
</protein>
<evidence type="ECO:0000313" key="7">
    <source>
        <dbReference type="Proteomes" id="UP000191931"/>
    </source>
</evidence>
<keyword evidence="3" id="KW-0547">Nucleotide-binding</keyword>
<dbReference type="SMART" id="SM00382">
    <property type="entry name" value="AAA"/>
    <property type="match status" value="1"/>
</dbReference>
<dbReference type="GO" id="GO:0016020">
    <property type="term" value="C:membrane"/>
    <property type="evidence" value="ECO:0007669"/>
    <property type="project" value="InterPro"/>
</dbReference>
<dbReference type="InterPro" id="IPR050153">
    <property type="entry name" value="Metal_Ion_Import_ABC"/>
</dbReference>
<dbReference type="AlphaFoldDB" id="A0A1W1HB07"/>
<dbReference type="PANTHER" id="PTHR42734:SF17">
    <property type="entry name" value="METAL TRANSPORT SYSTEM ATP-BINDING PROTEIN TM_0124-RELATED"/>
    <property type="match status" value="1"/>
</dbReference>
<dbReference type="InterPro" id="IPR015856">
    <property type="entry name" value="ABC_transpr_CbiO/EcfA_su"/>
</dbReference>
<dbReference type="InterPro" id="IPR027417">
    <property type="entry name" value="P-loop_NTPase"/>
</dbReference>
<comment type="similarity">
    <text evidence="1">Belongs to the ABC transporter superfamily.</text>
</comment>
<dbReference type="Proteomes" id="UP000191931">
    <property type="component" value="Unassembled WGS sequence"/>
</dbReference>
<evidence type="ECO:0000259" key="5">
    <source>
        <dbReference type="PROSITE" id="PS50893"/>
    </source>
</evidence>
<sequence>MSFNTLYIFELKDIRHVYGKKNGSLQDKNDLEIDMLRISRGTITGLAGPNGSGKSTLLKILAFAIRPTFGTVLFNGEPAHPFSKKVRFNITLLTQEPYLLKRSVYDNIIYGLKIRGMKRHDQNVDMDKKISDAMSHVGLDFDMFAHRRWNELSGGEAQRVAMAARLVLKPSVLLLDEPTASVDADSAIMIRRAAQKARDEWGTTIIVASHDQNWLNGVCDSHLHLLKGLIIPESEMKYSKE</sequence>
<evidence type="ECO:0000313" key="6">
    <source>
        <dbReference type="EMBL" id="SLM29575.1"/>
    </source>
</evidence>
<accession>A0A1W1HB07</accession>
<dbReference type="InterPro" id="IPR003593">
    <property type="entry name" value="AAA+_ATPase"/>
</dbReference>
<dbReference type="Pfam" id="PF00005">
    <property type="entry name" value="ABC_tran"/>
    <property type="match status" value="1"/>
</dbReference>
<keyword evidence="2" id="KW-0813">Transport</keyword>
<evidence type="ECO:0000256" key="1">
    <source>
        <dbReference type="ARBA" id="ARBA00005417"/>
    </source>
</evidence>